<feature type="domain" description="Response regulatory" evidence="2">
    <location>
        <begin position="20"/>
        <end position="134"/>
    </location>
</feature>
<keyword evidence="4" id="KW-1185">Reference proteome</keyword>
<organism evidence="3 4">
    <name type="scientific">Vibrio thalassae</name>
    <dbReference type="NCBI Taxonomy" id="1243014"/>
    <lineage>
        <taxon>Bacteria</taxon>
        <taxon>Pseudomonadati</taxon>
        <taxon>Pseudomonadota</taxon>
        <taxon>Gammaproteobacteria</taxon>
        <taxon>Vibrionales</taxon>
        <taxon>Vibrionaceae</taxon>
        <taxon>Vibrio</taxon>
    </lineage>
</organism>
<gene>
    <name evidence="3" type="primary">rssB</name>
    <name evidence="3" type="ORF">VTH8203_00620</name>
</gene>
<dbReference type="EMBL" id="OANU01000004">
    <property type="protein sequence ID" value="SNX47019.1"/>
    <property type="molecule type" value="Genomic_DNA"/>
</dbReference>
<dbReference type="PANTHER" id="PTHR43228:SF1">
    <property type="entry name" value="TWO-COMPONENT RESPONSE REGULATOR ARR22"/>
    <property type="match status" value="1"/>
</dbReference>
<dbReference type="SMART" id="SM00448">
    <property type="entry name" value="REC"/>
    <property type="match status" value="1"/>
</dbReference>
<dbReference type="SUPFAM" id="SSF52172">
    <property type="entry name" value="CheY-like"/>
    <property type="match status" value="1"/>
</dbReference>
<dbReference type="Pfam" id="PF00072">
    <property type="entry name" value="Response_reg"/>
    <property type="match status" value="1"/>
</dbReference>
<dbReference type="PANTHER" id="PTHR43228">
    <property type="entry name" value="TWO-COMPONENT RESPONSE REGULATOR"/>
    <property type="match status" value="1"/>
</dbReference>
<accession>A0A240EFR8</accession>
<dbReference type="AlphaFoldDB" id="A0A240EFR8"/>
<protein>
    <submittedName>
        <fullName evidence="3">Regulator of RpoS</fullName>
    </submittedName>
</protein>
<feature type="modified residue" description="4-aspartylphosphate" evidence="1">
    <location>
        <position position="69"/>
    </location>
</feature>
<dbReference type="GO" id="GO:0000160">
    <property type="term" value="P:phosphorelay signal transduction system"/>
    <property type="evidence" value="ECO:0007669"/>
    <property type="project" value="InterPro"/>
</dbReference>
<evidence type="ECO:0000313" key="3">
    <source>
        <dbReference type="EMBL" id="SNX47019.1"/>
    </source>
</evidence>
<keyword evidence="1" id="KW-0597">Phosphoprotein</keyword>
<dbReference type="Proteomes" id="UP000219336">
    <property type="component" value="Unassembled WGS sequence"/>
</dbReference>
<sequence length="365" mass="40374">MSNTDSQAAVAIPNQQHSTKIMVVDDDPVFRTVTRSFLEAIGHQVTEAGDGLEALKLLSISQPDLVLCDLAMPLLTGMEFTEEVRVEYPSLPVIVISATGDMGDVAKALRMGVKDFLTKPISDYKHLSESIDVVLEESTHSCEQSDFVRRWFRTDDSEEEGSLEEKELHWHLQYLQQNPNAARELLTALLPEKDSALGAWRSSYRVLQSANTLPLVFDYTWLMSGQIAFYVVDASSSENGGLASTLLVRTLFDDYVRRLHHNSVDLKDLARNIEKGMHCSGAANPVESVFGVIDLTEGNISILPAGLACRWENSQAHYNISGSNRLGENCLSNFMTKDLPVFEGGKLSLSRVGSSSFSWEVKLAI</sequence>
<dbReference type="InterPro" id="IPR011006">
    <property type="entry name" value="CheY-like_superfamily"/>
</dbReference>
<proteinExistence type="predicted"/>
<evidence type="ECO:0000259" key="2">
    <source>
        <dbReference type="PROSITE" id="PS50110"/>
    </source>
</evidence>
<dbReference type="Gene3D" id="3.60.40.10">
    <property type="entry name" value="PPM-type phosphatase domain"/>
    <property type="match status" value="1"/>
</dbReference>
<reference evidence="4" key="1">
    <citation type="submission" date="2016-06" db="EMBL/GenBank/DDBJ databases">
        <authorList>
            <person name="Rodrigo-Torres L."/>
            <person name="Arahal R.D."/>
            <person name="Lucena T."/>
        </authorList>
    </citation>
    <scope>NUCLEOTIDE SEQUENCE [LARGE SCALE GENOMIC DNA]</scope>
    <source>
        <strain evidence="4">CECT8203</strain>
    </source>
</reference>
<evidence type="ECO:0000256" key="1">
    <source>
        <dbReference type="PROSITE-ProRule" id="PRU00169"/>
    </source>
</evidence>
<dbReference type="RefSeq" id="WP_096992337.1">
    <property type="nucleotide sequence ID" value="NZ_JBHSII010000001.1"/>
</dbReference>
<dbReference type="Gene3D" id="3.40.50.2300">
    <property type="match status" value="1"/>
</dbReference>
<dbReference type="PROSITE" id="PS50110">
    <property type="entry name" value="RESPONSE_REGULATORY"/>
    <property type="match status" value="1"/>
</dbReference>
<dbReference type="InterPro" id="IPR036457">
    <property type="entry name" value="PPM-type-like_dom_sf"/>
</dbReference>
<dbReference type="OrthoDB" id="6399952at2"/>
<name>A0A240EFR8_9VIBR</name>
<dbReference type="InterPro" id="IPR001789">
    <property type="entry name" value="Sig_transdc_resp-reg_receiver"/>
</dbReference>
<evidence type="ECO:0000313" key="4">
    <source>
        <dbReference type="Proteomes" id="UP000219336"/>
    </source>
</evidence>
<dbReference type="InterPro" id="IPR052048">
    <property type="entry name" value="ST_Response_Regulator"/>
</dbReference>